<protein>
    <submittedName>
        <fullName evidence="3">Uncharacterized protein</fullName>
    </submittedName>
</protein>
<dbReference type="Proteomes" id="UP000054560">
    <property type="component" value="Unassembled WGS sequence"/>
</dbReference>
<sequence>MSALNTMLGLQKWIAGLEGLTGDERTDFWCQTFLFTVVAPILGGLMVYYSFIFGYKFMCKLDAWYYPDTQPSANEAEGKTNPATATTITEPKKIK</sequence>
<evidence type="ECO:0000256" key="1">
    <source>
        <dbReference type="SAM" id="MobiDB-lite"/>
    </source>
</evidence>
<dbReference type="GeneID" id="25901510"/>
<evidence type="ECO:0000313" key="4">
    <source>
        <dbReference type="Proteomes" id="UP000054560"/>
    </source>
</evidence>
<evidence type="ECO:0000313" key="3">
    <source>
        <dbReference type="EMBL" id="KNC86860.1"/>
    </source>
</evidence>
<dbReference type="EMBL" id="KQ241632">
    <property type="protein sequence ID" value="KNC86860.1"/>
    <property type="molecule type" value="Genomic_DNA"/>
</dbReference>
<organism evidence="3 4">
    <name type="scientific">Sphaeroforma arctica JP610</name>
    <dbReference type="NCBI Taxonomy" id="667725"/>
    <lineage>
        <taxon>Eukaryota</taxon>
        <taxon>Ichthyosporea</taxon>
        <taxon>Ichthyophonida</taxon>
        <taxon>Sphaeroforma</taxon>
    </lineage>
</organism>
<keyword evidence="2" id="KW-0472">Membrane</keyword>
<gene>
    <name evidence="3" type="ORF">SARC_01006</name>
</gene>
<keyword evidence="2" id="KW-1133">Transmembrane helix</keyword>
<dbReference type="AlphaFoldDB" id="A0A0L0GCW5"/>
<feature type="transmembrane region" description="Helical" evidence="2">
    <location>
        <begin position="33"/>
        <end position="55"/>
    </location>
</feature>
<keyword evidence="2" id="KW-0812">Transmembrane</keyword>
<accession>A0A0L0GCW5</accession>
<proteinExistence type="predicted"/>
<name>A0A0L0GCW5_9EUKA</name>
<dbReference type="RefSeq" id="XP_014160762.1">
    <property type="nucleotide sequence ID" value="XM_014305287.1"/>
</dbReference>
<keyword evidence="4" id="KW-1185">Reference proteome</keyword>
<feature type="region of interest" description="Disordered" evidence="1">
    <location>
        <begin position="71"/>
        <end position="95"/>
    </location>
</feature>
<evidence type="ECO:0000256" key="2">
    <source>
        <dbReference type="SAM" id="Phobius"/>
    </source>
</evidence>
<reference evidence="3 4" key="1">
    <citation type="submission" date="2011-02" db="EMBL/GenBank/DDBJ databases">
        <title>The Genome Sequence of Sphaeroforma arctica JP610.</title>
        <authorList>
            <consortium name="The Broad Institute Genome Sequencing Platform"/>
            <person name="Russ C."/>
            <person name="Cuomo C."/>
            <person name="Young S.K."/>
            <person name="Zeng Q."/>
            <person name="Gargeya S."/>
            <person name="Alvarado L."/>
            <person name="Berlin A."/>
            <person name="Chapman S.B."/>
            <person name="Chen Z."/>
            <person name="Freedman E."/>
            <person name="Gellesch M."/>
            <person name="Goldberg J."/>
            <person name="Griggs A."/>
            <person name="Gujja S."/>
            <person name="Heilman E."/>
            <person name="Heiman D."/>
            <person name="Howarth C."/>
            <person name="Mehta T."/>
            <person name="Neiman D."/>
            <person name="Pearson M."/>
            <person name="Roberts A."/>
            <person name="Saif S."/>
            <person name="Shea T."/>
            <person name="Shenoy N."/>
            <person name="Sisk P."/>
            <person name="Stolte C."/>
            <person name="Sykes S."/>
            <person name="White J."/>
            <person name="Yandava C."/>
            <person name="Burger G."/>
            <person name="Gray M.W."/>
            <person name="Holland P.W.H."/>
            <person name="King N."/>
            <person name="Lang F.B.F."/>
            <person name="Roger A.J."/>
            <person name="Ruiz-Trillo I."/>
            <person name="Haas B."/>
            <person name="Nusbaum C."/>
            <person name="Birren B."/>
        </authorList>
    </citation>
    <scope>NUCLEOTIDE SEQUENCE [LARGE SCALE GENOMIC DNA]</scope>
    <source>
        <strain evidence="3 4">JP610</strain>
    </source>
</reference>